<evidence type="ECO:0000313" key="2">
    <source>
        <dbReference type="EMBL" id="QJB04726.1"/>
    </source>
</evidence>
<protein>
    <submittedName>
        <fullName evidence="1">Uncharacterized protein</fullName>
    </submittedName>
</protein>
<accession>A0A6M3M6P1</accession>
<dbReference type="EMBL" id="MT143697">
    <property type="protein sequence ID" value="QJB00602.1"/>
    <property type="molecule type" value="Genomic_DNA"/>
</dbReference>
<dbReference type="AlphaFoldDB" id="A0A6M3M6P1"/>
<evidence type="ECO:0000313" key="1">
    <source>
        <dbReference type="EMBL" id="QJB00602.1"/>
    </source>
</evidence>
<proteinExistence type="predicted"/>
<name>A0A6M3M6P1_9ZZZZ</name>
<sequence length="174" mass="20469">MDKCRHLHGYRAGERLDGLAADWATWTEYECTLEEGCPFLDDGDVECPVKESIIGNIHHWVINHVAGKDGYTRAQELMVKTEAGGGISEAQLRYLFKTMIYEILDEHYYDTRREFAWYTGWWPDLYEAEKINRENGAFAVYRDKPYIEMTEEEFKELMGFRGIEEEEDSDENEQ</sequence>
<organism evidence="1">
    <name type="scientific">viral metagenome</name>
    <dbReference type="NCBI Taxonomy" id="1070528"/>
    <lineage>
        <taxon>unclassified sequences</taxon>
        <taxon>metagenomes</taxon>
        <taxon>organismal metagenomes</taxon>
    </lineage>
</organism>
<dbReference type="EMBL" id="MT143889">
    <property type="protein sequence ID" value="QJB04726.1"/>
    <property type="molecule type" value="Genomic_DNA"/>
</dbReference>
<gene>
    <name evidence="1" type="ORF">MM171A00331_0019</name>
    <name evidence="2" type="ORF">MM171B00210_0037</name>
</gene>
<reference evidence="1" key="1">
    <citation type="submission" date="2020-03" db="EMBL/GenBank/DDBJ databases">
        <title>The deep terrestrial virosphere.</title>
        <authorList>
            <person name="Holmfeldt K."/>
            <person name="Nilsson E."/>
            <person name="Simone D."/>
            <person name="Lopez-Fernandez M."/>
            <person name="Wu X."/>
            <person name="de Brujin I."/>
            <person name="Lundin D."/>
            <person name="Andersson A."/>
            <person name="Bertilsson S."/>
            <person name="Dopson M."/>
        </authorList>
    </citation>
    <scope>NUCLEOTIDE SEQUENCE</scope>
    <source>
        <strain evidence="1">MM171A00331</strain>
        <strain evidence="2">MM171B00210</strain>
    </source>
</reference>